<organism evidence="1">
    <name type="scientific">Salmonella derby</name>
    <dbReference type="NCBI Taxonomy" id="28144"/>
    <lineage>
        <taxon>Bacteria</taxon>
        <taxon>Pseudomonadati</taxon>
        <taxon>Pseudomonadota</taxon>
        <taxon>Gammaproteobacteria</taxon>
        <taxon>Enterobacterales</taxon>
        <taxon>Enterobacteriaceae</taxon>
        <taxon>Salmonella</taxon>
    </lineage>
</organism>
<evidence type="ECO:0000313" key="1">
    <source>
        <dbReference type="EMBL" id="ECT6362252.1"/>
    </source>
</evidence>
<accession>A0A601ZZ51</accession>
<sequence length="85" mass="10106">MPLPDDKWDKLPLKATLPEVEVFFRKHNGKRYDWQGALGIALYNRERKDKLFCSEFCAEFLGLNDSWRYSPSHLYALVSSWQYDC</sequence>
<dbReference type="AlphaFoldDB" id="A0A601ZZ51"/>
<comment type="caution">
    <text evidence="1">The sequence shown here is derived from an EMBL/GenBank/DDBJ whole genome shotgun (WGS) entry which is preliminary data.</text>
</comment>
<proteinExistence type="predicted"/>
<dbReference type="EMBL" id="AAKNKA010000048">
    <property type="protein sequence ID" value="ECT6362252.1"/>
    <property type="molecule type" value="Genomic_DNA"/>
</dbReference>
<reference evidence="1" key="1">
    <citation type="submission" date="2018-07" db="EMBL/GenBank/DDBJ databases">
        <authorList>
            <consortium name="NARMS: The National Antimicrobial Resistance Monitoring System"/>
        </authorList>
    </citation>
    <scope>NUCLEOTIDE SEQUENCE</scope>
    <source>
        <strain evidence="1">FSIS1606118</strain>
    </source>
</reference>
<name>A0A601ZZ51_SALDE</name>
<gene>
    <name evidence="1" type="ORF">A4R56_24265</name>
</gene>
<dbReference type="Gene3D" id="3.90.1720.10">
    <property type="entry name" value="endopeptidase domain like (from Nostoc punctiforme)"/>
    <property type="match status" value="1"/>
</dbReference>
<protein>
    <submittedName>
        <fullName evidence="1">Uncharacterized protein</fullName>
    </submittedName>
</protein>